<gene>
    <name evidence="1" type="ORF">FCALED_LOCUS4503</name>
</gene>
<dbReference type="AlphaFoldDB" id="A0A9N9F8N9"/>
<accession>A0A9N9F8N9</accession>
<comment type="caution">
    <text evidence="1">The sequence shown here is derived from an EMBL/GenBank/DDBJ whole genome shotgun (WGS) entry which is preliminary data.</text>
</comment>
<dbReference type="EMBL" id="CAJVPQ010000887">
    <property type="protein sequence ID" value="CAG8517139.1"/>
    <property type="molecule type" value="Genomic_DNA"/>
</dbReference>
<dbReference type="Proteomes" id="UP000789570">
    <property type="component" value="Unassembled WGS sequence"/>
</dbReference>
<evidence type="ECO:0000313" key="2">
    <source>
        <dbReference type="Proteomes" id="UP000789570"/>
    </source>
</evidence>
<evidence type="ECO:0000313" key="1">
    <source>
        <dbReference type="EMBL" id="CAG8517139.1"/>
    </source>
</evidence>
<organism evidence="1 2">
    <name type="scientific">Funneliformis caledonium</name>
    <dbReference type="NCBI Taxonomy" id="1117310"/>
    <lineage>
        <taxon>Eukaryota</taxon>
        <taxon>Fungi</taxon>
        <taxon>Fungi incertae sedis</taxon>
        <taxon>Mucoromycota</taxon>
        <taxon>Glomeromycotina</taxon>
        <taxon>Glomeromycetes</taxon>
        <taxon>Glomerales</taxon>
        <taxon>Glomeraceae</taxon>
        <taxon>Funneliformis</taxon>
    </lineage>
</organism>
<keyword evidence="2" id="KW-1185">Reference proteome</keyword>
<name>A0A9N9F8N9_9GLOM</name>
<sequence>MENIARHIMRLYAIRLPSNLPLSLDELDDYLKNYEDRRKSGINYKDDDKNDDILILAIQAITIITTATAT</sequence>
<protein>
    <submittedName>
        <fullName evidence="1">1307_t:CDS:1</fullName>
    </submittedName>
</protein>
<reference evidence="1" key="1">
    <citation type="submission" date="2021-06" db="EMBL/GenBank/DDBJ databases">
        <authorList>
            <person name="Kallberg Y."/>
            <person name="Tangrot J."/>
            <person name="Rosling A."/>
        </authorList>
    </citation>
    <scope>NUCLEOTIDE SEQUENCE</scope>
    <source>
        <strain evidence="1">UK204</strain>
    </source>
</reference>
<proteinExistence type="predicted"/>